<evidence type="ECO:0000259" key="1">
    <source>
        <dbReference type="PROSITE" id="PS50164"/>
    </source>
</evidence>
<organism evidence="2 3">
    <name type="scientific">Brevibacillus reuszeri</name>
    <dbReference type="NCBI Taxonomy" id="54915"/>
    <lineage>
        <taxon>Bacteria</taxon>
        <taxon>Bacillati</taxon>
        <taxon>Bacillota</taxon>
        <taxon>Bacilli</taxon>
        <taxon>Bacillales</taxon>
        <taxon>Paenibacillaceae</taxon>
        <taxon>Brevibacillus</taxon>
    </lineage>
</organism>
<dbReference type="EMBL" id="BJON01000020">
    <property type="protein sequence ID" value="GED71194.1"/>
    <property type="molecule type" value="Genomic_DNA"/>
</dbReference>
<dbReference type="InterPro" id="IPR000305">
    <property type="entry name" value="GIY-YIG_endonuc"/>
</dbReference>
<dbReference type="Proteomes" id="UP000319578">
    <property type="component" value="Unassembled WGS sequence"/>
</dbReference>
<sequence length="143" mass="17068">MQMITVNWYGPYSLDEFDQYEISLRKGIYAIYRVYGGKEKLIYIGKTTRSFYQRMREHKRDWLWNIRGQLQVRVGLLEFVEKQRYSDRKLADVEALLIVTHAPPENTTNAQYYYGREKLRVVSKGKRGEIRRLVSTEVHLEGV</sequence>
<dbReference type="SUPFAM" id="SSF82771">
    <property type="entry name" value="GIY-YIG endonuclease"/>
    <property type="match status" value="1"/>
</dbReference>
<feature type="domain" description="GIY-YIG" evidence="1">
    <location>
        <begin position="27"/>
        <end position="107"/>
    </location>
</feature>
<gene>
    <name evidence="2" type="ORF">BRE01_48960</name>
</gene>
<evidence type="ECO:0000313" key="2">
    <source>
        <dbReference type="EMBL" id="GED71194.1"/>
    </source>
</evidence>
<proteinExistence type="predicted"/>
<dbReference type="PROSITE" id="PS50164">
    <property type="entry name" value="GIY_YIG"/>
    <property type="match status" value="1"/>
</dbReference>
<reference evidence="2 3" key="1">
    <citation type="submission" date="2019-06" db="EMBL/GenBank/DDBJ databases">
        <title>Whole genome shotgun sequence of Brevibacillus reuszeri NBRC 15719.</title>
        <authorList>
            <person name="Hosoyama A."/>
            <person name="Uohara A."/>
            <person name="Ohji S."/>
            <person name="Ichikawa N."/>
        </authorList>
    </citation>
    <scope>NUCLEOTIDE SEQUENCE [LARGE SCALE GENOMIC DNA]</scope>
    <source>
        <strain evidence="2 3">NBRC 15719</strain>
    </source>
</reference>
<protein>
    <recommendedName>
        <fullName evidence="1">GIY-YIG domain-containing protein</fullName>
    </recommendedName>
</protein>
<dbReference type="Pfam" id="PF01541">
    <property type="entry name" value="GIY-YIG"/>
    <property type="match status" value="1"/>
</dbReference>
<keyword evidence="3" id="KW-1185">Reference proteome</keyword>
<evidence type="ECO:0000313" key="3">
    <source>
        <dbReference type="Proteomes" id="UP000319578"/>
    </source>
</evidence>
<name>A0ABQ0TTL2_9BACL</name>
<accession>A0ABQ0TTL2</accession>
<comment type="caution">
    <text evidence="2">The sequence shown here is derived from an EMBL/GenBank/DDBJ whole genome shotgun (WGS) entry which is preliminary data.</text>
</comment>
<dbReference type="InterPro" id="IPR035901">
    <property type="entry name" value="GIY-YIG_endonuc_sf"/>
</dbReference>